<evidence type="ECO:0000256" key="1">
    <source>
        <dbReference type="ARBA" id="ARBA00004123"/>
    </source>
</evidence>
<dbReference type="PANTHER" id="PTHR46910:SF3">
    <property type="entry name" value="HALOTOLERANCE PROTEIN 9-RELATED"/>
    <property type="match status" value="1"/>
</dbReference>
<dbReference type="GO" id="GO:0003700">
    <property type="term" value="F:DNA-binding transcription factor activity"/>
    <property type="evidence" value="ECO:0007669"/>
    <property type="project" value="InterPro"/>
</dbReference>
<evidence type="ECO:0000256" key="4">
    <source>
        <dbReference type="ARBA" id="ARBA00023242"/>
    </source>
</evidence>
<dbReference type="InterPro" id="IPR050987">
    <property type="entry name" value="AtrR-like"/>
</dbReference>
<dbReference type="GO" id="GO:0046872">
    <property type="term" value="F:metal ion binding"/>
    <property type="evidence" value="ECO:0007669"/>
    <property type="project" value="UniProtKB-KW"/>
</dbReference>
<dbReference type="EMBL" id="MU854930">
    <property type="protein sequence ID" value="KAK4031257.1"/>
    <property type="molecule type" value="Genomic_DNA"/>
</dbReference>
<keyword evidence="4" id="KW-0539">Nucleus</keyword>
<gene>
    <name evidence="6" type="ORF">C8A01DRAFT_42268</name>
</gene>
<evidence type="ECO:0000313" key="7">
    <source>
        <dbReference type="Proteomes" id="UP001303115"/>
    </source>
</evidence>
<evidence type="ECO:0000313" key="6">
    <source>
        <dbReference type="EMBL" id="KAK4031257.1"/>
    </source>
</evidence>
<dbReference type="AlphaFoldDB" id="A0AAN6SL29"/>
<evidence type="ECO:0000256" key="5">
    <source>
        <dbReference type="SAM" id="MobiDB-lite"/>
    </source>
</evidence>
<keyword evidence="3" id="KW-0238">DNA-binding</keyword>
<feature type="region of interest" description="Disordered" evidence="5">
    <location>
        <begin position="1"/>
        <end position="29"/>
    </location>
</feature>
<keyword evidence="2" id="KW-0479">Metal-binding</keyword>
<evidence type="ECO:0000256" key="3">
    <source>
        <dbReference type="ARBA" id="ARBA00023125"/>
    </source>
</evidence>
<dbReference type="CDD" id="cd12148">
    <property type="entry name" value="fungal_TF_MHR"/>
    <property type="match status" value="1"/>
</dbReference>
<evidence type="ECO:0000256" key="2">
    <source>
        <dbReference type="ARBA" id="ARBA00022723"/>
    </source>
</evidence>
<feature type="compositionally biased region" description="Polar residues" evidence="5">
    <location>
        <begin position="1"/>
        <end position="10"/>
    </location>
</feature>
<dbReference type="PANTHER" id="PTHR46910">
    <property type="entry name" value="TRANSCRIPTION FACTOR PDR1"/>
    <property type="match status" value="1"/>
</dbReference>
<comment type="subcellular location">
    <subcellularLocation>
        <location evidence="1">Nucleus</location>
    </subcellularLocation>
</comment>
<protein>
    <submittedName>
        <fullName evidence="6">Uncharacterized protein</fullName>
    </submittedName>
</protein>
<accession>A0AAN6SL29</accession>
<organism evidence="6 7">
    <name type="scientific">Parachaetomium inaequale</name>
    <dbReference type="NCBI Taxonomy" id="2588326"/>
    <lineage>
        <taxon>Eukaryota</taxon>
        <taxon>Fungi</taxon>
        <taxon>Dikarya</taxon>
        <taxon>Ascomycota</taxon>
        <taxon>Pezizomycotina</taxon>
        <taxon>Sordariomycetes</taxon>
        <taxon>Sordariomycetidae</taxon>
        <taxon>Sordariales</taxon>
        <taxon>Chaetomiaceae</taxon>
        <taxon>Parachaetomium</taxon>
    </lineage>
</organism>
<comment type="caution">
    <text evidence="6">The sequence shown here is derived from an EMBL/GenBank/DDBJ whole genome shotgun (WGS) entry which is preliminary data.</text>
</comment>
<proteinExistence type="predicted"/>
<keyword evidence="7" id="KW-1185">Reference proteome</keyword>
<dbReference type="GO" id="GO:0003677">
    <property type="term" value="F:DNA binding"/>
    <property type="evidence" value="ECO:0007669"/>
    <property type="project" value="UniProtKB-KW"/>
</dbReference>
<dbReference type="GO" id="GO:0005634">
    <property type="term" value="C:nucleus"/>
    <property type="evidence" value="ECO:0007669"/>
    <property type="project" value="UniProtKB-SubCell"/>
</dbReference>
<dbReference type="Proteomes" id="UP001303115">
    <property type="component" value="Unassembled WGS sequence"/>
</dbReference>
<sequence length="231" mass="24974">MSSTTTLQPQKQHRGSLKTADPPTAPNFPLSGVFEHRKRFEGHIDEVIAGRRQYTPLLPQHIASRLIHNSFDAIIAEHPLLDLPIFAALLDEQYAALVNAVLALALRFKTAPGAERELAAYPRAYYRNAATALPELLLQDPRSVRSVQALLAIALYARDVSGSRAAAVIMLTAGASLQIEMLQQGLRHGSLLLLDAAEEAQLGRAYGVACALETFVAQRYGLCPLLDGSGG</sequence>
<name>A0AAN6SL29_9PEZI</name>
<reference evidence="7" key="1">
    <citation type="journal article" date="2023" name="Mol. Phylogenet. Evol.">
        <title>Genome-scale phylogeny and comparative genomics of the fungal order Sordariales.</title>
        <authorList>
            <person name="Hensen N."/>
            <person name="Bonometti L."/>
            <person name="Westerberg I."/>
            <person name="Brannstrom I.O."/>
            <person name="Guillou S."/>
            <person name="Cros-Aarteil S."/>
            <person name="Calhoun S."/>
            <person name="Haridas S."/>
            <person name="Kuo A."/>
            <person name="Mondo S."/>
            <person name="Pangilinan J."/>
            <person name="Riley R."/>
            <person name="LaButti K."/>
            <person name="Andreopoulos B."/>
            <person name="Lipzen A."/>
            <person name="Chen C."/>
            <person name="Yan M."/>
            <person name="Daum C."/>
            <person name="Ng V."/>
            <person name="Clum A."/>
            <person name="Steindorff A."/>
            <person name="Ohm R.A."/>
            <person name="Martin F."/>
            <person name="Silar P."/>
            <person name="Natvig D.O."/>
            <person name="Lalanne C."/>
            <person name="Gautier V."/>
            <person name="Ament-Velasquez S.L."/>
            <person name="Kruys A."/>
            <person name="Hutchinson M.I."/>
            <person name="Powell A.J."/>
            <person name="Barry K."/>
            <person name="Miller A.N."/>
            <person name="Grigoriev I.V."/>
            <person name="Debuchy R."/>
            <person name="Gladieux P."/>
            <person name="Hiltunen Thoren M."/>
            <person name="Johannesson H."/>
        </authorList>
    </citation>
    <scope>NUCLEOTIDE SEQUENCE [LARGE SCALE GENOMIC DNA]</scope>
    <source>
        <strain evidence="7">CBS 284.82</strain>
    </source>
</reference>